<keyword evidence="2" id="KW-1185">Reference proteome</keyword>
<comment type="caution">
    <text evidence="1">The sequence shown here is derived from an EMBL/GenBank/DDBJ whole genome shotgun (WGS) entry which is preliminary data.</text>
</comment>
<proteinExistence type="predicted"/>
<organism evidence="1 2">
    <name type="scientific">Gigaspora margarita</name>
    <dbReference type="NCBI Taxonomy" id="4874"/>
    <lineage>
        <taxon>Eukaryota</taxon>
        <taxon>Fungi</taxon>
        <taxon>Fungi incertae sedis</taxon>
        <taxon>Mucoromycota</taxon>
        <taxon>Glomeromycotina</taxon>
        <taxon>Glomeromycetes</taxon>
        <taxon>Diversisporales</taxon>
        <taxon>Gigasporaceae</taxon>
        <taxon>Gigaspora</taxon>
    </lineage>
</organism>
<name>A0ABN7V032_GIGMA</name>
<gene>
    <name evidence="1" type="ORF">GMARGA_LOCUS11930</name>
</gene>
<accession>A0ABN7V032</accession>
<evidence type="ECO:0000313" key="2">
    <source>
        <dbReference type="Proteomes" id="UP000789901"/>
    </source>
</evidence>
<protein>
    <submittedName>
        <fullName evidence="1">12561_t:CDS:1</fullName>
    </submittedName>
</protein>
<sequence length="68" mass="7901">MPTSSHINSSYPEEIYVSMQFDHLNTTDDKTEVQQQEAQKKFIQKVGIDSKCKHRIINEYSTIILLAE</sequence>
<dbReference type="EMBL" id="CAJVQB010007142">
    <property type="protein sequence ID" value="CAG8697851.1"/>
    <property type="molecule type" value="Genomic_DNA"/>
</dbReference>
<dbReference type="Proteomes" id="UP000789901">
    <property type="component" value="Unassembled WGS sequence"/>
</dbReference>
<evidence type="ECO:0000313" key="1">
    <source>
        <dbReference type="EMBL" id="CAG8697851.1"/>
    </source>
</evidence>
<reference evidence="1 2" key="1">
    <citation type="submission" date="2021-06" db="EMBL/GenBank/DDBJ databases">
        <authorList>
            <person name="Kallberg Y."/>
            <person name="Tangrot J."/>
            <person name="Rosling A."/>
        </authorList>
    </citation>
    <scope>NUCLEOTIDE SEQUENCE [LARGE SCALE GENOMIC DNA]</scope>
    <source>
        <strain evidence="1 2">120-4 pot B 10/14</strain>
    </source>
</reference>